<evidence type="ECO:0000256" key="1">
    <source>
        <dbReference type="ARBA" id="ARBA00004571"/>
    </source>
</evidence>
<dbReference type="InterPro" id="IPR039426">
    <property type="entry name" value="TonB-dep_rcpt-like"/>
</dbReference>
<evidence type="ECO:0000256" key="9">
    <source>
        <dbReference type="ARBA" id="ARBA00023136"/>
    </source>
</evidence>
<protein>
    <submittedName>
        <fullName evidence="15">TonB-dependent receptor</fullName>
    </submittedName>
</protein>
<keyword evidence="6" id="KW-0408">Iron</keyword>
<feature type="domain" description="TonB-dependent receptor plug" evidence="14">
    <location>
        <begin position="46"/>
        <end position="155"/>
    </location>
</feature>
<dbReference type="InterPro" id="IPR036942">
    <property type="entry name" value="Beta-barrel_TonB_sf"/>
</dbReference>
<dbReference type="GO" id="GO:0009279">
    <property type="term" value="C:cell outer membrane"/>
    <property type="evidence" value="ECO:0007669"/>
    <property type="project" value="UniProtKB-SubCell"/>
</dbReference>
<dbReference type="PANTHER" id="PTHR32552:SF81">
    <property type="entry name" value="TONB-DEPENDENT OUTER MEMBRANE RECEPTOR"/>
    <property type="match status" value="1"/>
</dbReference>
<comment type="subcellular location">
    <subcellularLocation>
        <location evidence="1 11">Cell outer membrane</location>
        <topology evidence="1 11">Multi-pass membrane protein</topology>
    </subcellularLocation>
</comment>
<evidence type="ECO:0000256" key="11">
    <source>
        <dbReference type="PROSITE-ProRule" id="PRU01360"/>
    </source>
</evidence>
<dbReference type="PANTHER" id="PTHR32552">
    <property type="entry name" value="FERRICHROME IRON RECEPTOR-RELATED"/>
    <property type="match status" value="1"/>
</dbReference>
<evidence type="ECO:0000256" key="5">
    <source>
        <dbReference type="ARBA" id="ARBA00022692"/>
    </source>
</evidence>
<dbReference type="PROSITE" id="PS52016">
    <property type="entry name" value="TONB_DEPENDENT_REC_3"/>
    <property type="match status" value="1"/>
</dbReference>
<keyword evidence="3 11" id="KW-1134">Transmembrane beta strand</keyword>
<keyword evidence="9 11" id="KW-0472">Membrane</keyword>
<dbReference type="InterPro" id="IPR000531">
    <property type="entry name" value="Beta-barrel_TonB"/>
</dbReference>
<feature type="domain" description="TonB-dependent receptor-like beta-barrel" evidence="13">
    <location>
        <begin position="290"/>
        <end position="703"/>
    </location>
</feature>
<dbReference type="EMBL" id="BMLS01000001">
    <property type="protein sequence ID" value="GGO64483.1"/>
    <property type="molecule type" value="Genomic_DNA"/>
</dbReference>
<keyword evidence="10 11" id="KW-0998">Cell outer membrane</keyword>
<dbReference type="GO" id="GO:0006826">
    <property type="term" value="P:iron ion transport"/>
    <property type="evidence" value="ECO:0007669"/>
    <property type="project" value="UniProtKB-KW"/>
</dbReference>
<keyword evidence="4" id="KW-0410">Iron transport</keyword>
<evidence type="ECO:0000256" key="2">
    <source>
        <dbReference type="ARBA" id="ARBA00022448"/>
    </source>
</evidence>
<evidence type="ECO:0000256" key="12">
    <source>
        <dbReference type="RuleBase" id="RU003357"/>
    </source>
</evidence>
<dbReference type="Proteomes" id="UP000606935">
    <property type="component" value="Unassembled WGS sequence"/>
</dbReference>
<evidence type="ECO:0000256" key="3">
    <source>
        <dbReference type="ARBA" id="ARBA00022452"/>
    </source>
</evidence>
<keyword evidence="7" id="KW-0406">Ion transport</keyword>
<evidence type="ECO:0000256" key="4">
    <source>
        <dbReference type="ARBA" id="ARBA00022496"/>
    </source>
</evidence>
<dbReference type="Pfam" id="PF07715">
    <property type="entry name" value="Plug"/>
    <property type="match status" value="1"/>
</dbReference>
<keyword evidence="5 11" id="KW-0812">Transmembrane</keyword>
<dbReference type="RefSeq" id="WP_188689539.1">
    <property type="nucleotide sequence ID" value="NZ_BMLS01000001.1"/>
</dbReference>
<proteinExistence type="inferred from homology"/>
<keyword evidence="15" id="KW-0675">Receptor</keyword>
<keyword evidence="8 12" id="KW-0798">TonB box</keyword>
<evidence type="ECO:0000256" key="6">
    <source>
        <dbReference type="ARBA" id="ARBA00023004"/>
    </source>
</evidence>
<dbReference type="Gene3D" id="2.40.170.20">
    <property type="entry name" value="TonB-dependent receptor, beta-barrel domain"/>
    <property type="match status" value="1"/>
</dbReference>
<evidence type="ECO:0000313" key="15">
    <source>
        <dbReference type="EMBL" id="GGO64483.1"/>
    </source>
</evidence>
<keyword evidence="16" id="KW-1185">Reference proteome</keyword>
<dbReference type="Pfam" id="PF00593">
    <property type="entry name" value="TonB_dep_Rec_b-barrel"/>
    <property type="match status" value="1"/>
</dbReference>
<keyword evidence="2 11" id="KW-0813">Transport</keyword>
<evidence type="ECO:0000256" key="7">
    <source>
        <dbReference type="ARBA" id="ARBA00023065"/>
    </source>
</evidence>
<name>A0A917YR48_9ALTE</name>
<comment type="caution">
    <text evidence="15">The sequence shown here is derived from an EMBL/GenBank/DDBJ whole genome shotgun (WGS) entry which is preliminary data.</text>
</comment>
<dbReference type="SUPFAM" id="SSF56935">
    <property type="entry name" value="Porins"/>
    <property type="match status" value="1"/>
</dbReference>
<evidence type="ECO:0000259" key="14">
    <source>
        <dbReference type="Pfam" id="PF07715"/>
    </source>
</evidence>
<evidence type="ECO:0000259" key="13">
    <source>
        <dbReference type="Pfam" id="PF00593"/>
    </source>
</evidence>
<dbReference type="InterPro" id="IPR012910">
    <property type="entry name" value="Plug_dom"/>
</dbReference>
<evidence type="ECO:0000313" key="16">
    <source>
        <dbReference type="Proteomes" id="UP000606935"/>
    </source>
</evidence>
<organism evidence="15 16">
    <name type="scientific">Bowmanella pacifica</name>
    <dbReference type="NCBI Taxonomy" id="502051"/>
    <lineage>
        <taxon>Bacteria</taxon>
        <taxon>Pseudomonadati</taxon>
        <taxon>Pseudomonadota</taxon>
        <taxon>Gammaproteobacteria</taxon>
        <taxon>Alteromonadales</taxon>
        <taxon>Alteromonadaceae</taxon>
        <taxon>Bowmanella</taxon>
    </lineage>
</organism>
<reference evidence="15" key="2">
    <citation type="submission" date="2020-09" db="EMBL/GenBank/DDBJ databases">
        <authorList>
            <person name="Sun Q."/>
            <person name="Zhou Y."/>
        </authorList>
    </citation>
    <scope>NUCLEOTIDE SEQUENCE</scope>
    <source>
        <strain evidence="15">CGMCC 1.7086</strain>
    </source>
</reference>
<evidence type="ECO:0000256" key="8">
    <source>
        <dbReference type="ARBA" id="ARBA00023077"/>
    </source>
</evidence>
<accession>A0A917YR48</accession>
<dbReference type="AlphaFoldDB" id="A0A917YR48"/>
<reference evidence="15" key="1">
    <citation type="journal article" date="2014" name="Int. J. Syst. Evol. Microbiol.">
        <title>Complete genome sequence of Corynebacterium casei LMG S-19264T (=DSM 44701T), isolated from a smear-ripened cheese.</title>
        <authorList>
            <consortium name="US DOE Joint Genome Institute (JGI-PGF)"/>
            <person name="Walter F."/>
            <person name="Albersmeier A."/>
            <person name="Kalinowski J."/>
            <person name="Ruckert C."/>
        </authorList>
    </citation>
    <scope>NUCLEOTIDE SEQUENCE</scope>
    <source>
        <strain evidence="15">CGMCC 1.7086</strain>
    </source>
</reference>
<sequence length="740" mass="82947">MSLVKFLYDCAVIGGVAFWVAYVPRAAAEQYIEVILVQAQKRQQDIRDVSVAVTLVDGEQIARQQIKDTTQLAALAPNVKASKVAGEGTTPSFNIRGIGMLDYNTSTVSPIAIYADGVASGGANFLDSNLFDIQRVEILRGPQGTLFGRNTTGGAVLISSRMPESEFGGYAGISLAEHDYQRVQGALNVPLAEHTAARLAVNHVDYDFSMHNLDVNGQDGGMRQNSLRFLVNSEWDTLSVLFKLYSEDWRGAPKPVYSAGILKDPLSGELCSPAEVGNRGCVDSFGFAPDTDDFWHTEADTADKRHDTDSWGSSVQLQWQIDRVWRLTAITAYKDLERFHSFDSDGPGNFIEGSLGSSSEFFSQELSLSRQGEQSFWQMGLFYLDERLKQNSDLDLFRDFRVIPSLAANAAQFFYHNQLDTRSLSAYSQVDYHLNPQWILTAGLRFTDESTAYRALSDLDVEGTYIPSLWDIRGEVDDGEWSGKLALVQKLSAQTSLYYSYSRGYKSGGYNGGYSTSAEQAADSEYAPERLNAWEVGARLQLPDWNTNLDLAAFWYRYQDQQVFVNQTTGLSPYHVLKNAGDSQIHGVELSLAYTPFSQFMLDVNLGYLPKAKLGEYRQGDIYVADTQLPFASKWNISGLAQYEMNLAGGRMLMQLGFDYQSSFYFDQNENPYLQQPGYSLWHARLAYQSNESWEVALWGKNLFNREYYELRFDSIAALSAVTELRGEARQLGVELNYHF</sequence>
<evidence type="ECO:0000256" key="10">
    <source>
        <dbReference type="ARBA" id="ARBA00023237"/>
    </source>
</evidence>
<gene>
    <name evidence="15" type="ORF">GCM10010982_04030</name>
</gene>
<comment type="similarity">
    <text evidence="11 12">Belongs to the TonB-dependent receptor family.</text>
</comment>